<evidence type="ECO:0000313" key="3">
    <source>
        <dbReference type="EMBL" id="CAJ1080671.1"/>
    </source>
</evidence>
<evidence type="ECO:0000256" key="2">
    <source>
        <dbReference type="SAM" id="MobiDB-lite"/>
    </source>
</evidence>
<dbReference type="AlphaFoldDB" id="A0AAV1H6L5"/>
<feature type="compositionally biased region" description="Basic and acidic residues" evidence="2">
    <location>
        <begin position="185"/>
        <end position="203"/>
    </location>
</feature>
<protein>
    <submittedName>
        <fullName evidence="3">Uncharacterized protein LOC122867136 isoform X1</fullName>
    </submittedName>
</protein>
<keyword evidence="4" id="KW-1185">Reference proteome</keyword>
<keyword evidence="1" id="KW-0175">Coiled coil</keyword>
<gene>
    <name evidence="3" type="ORF">XNOV1_A039830</name>
</gene>
<accession>A0AAV1H6L5</accession>
<name>A0AAV1H6L5_XYRNO</name>
<dbReference type="Proteomes" id="UP001178508">
    <property type="component" value="Chromosome 19"/>
</dbReference>
<sequence>MENHQVLLESFNRTQNMELNTGVSVFPQQNITQPEIIQGTEPDLTVLALTEFRIQQLENRQFLLQEMLHITEKSKDNNNRPTEEMTSEDCDKLCELEIIQKELEELEMKKKELQKQETGSELGFNSEVTSEDCDKLCELEIIQKELEELGMKKEELQKQETGSELGFNSEAFEMDTLPSLQEMNEDVKESQEGKVEPTSEDTRGPVIPGKLHFIEIRWTLL</sequence>
<reference evidence="3" key="1">
    <citation type="submission" date="2023-08" db="EMBL/GenBank/DDBJ databases">
        <authorList>
            <person name="Alioto T."/>
            <person name="Alioto T."/>
            <person name="Gomez Garrido J."/>
        </authorList>
    </citation>
    <scope>NUCLEOTIDE SEQUENCE</scope>
</reference>
<evidence type="ECO:0000313" key="4">
    <source>
        <dbReference type="Proteomes" id="UP001178508"/>
    </source>
</evidence>
<feature type="coiled-coil region" evidence="1">
    <location>
        <begin position="96"/>
        <end position="159"/>
    </location>
</feature>
<evidence type="ECO:0000256" key="1">
    <source>
        <dbReference type="SAM" id="Coils"/>
    </source>
</evidence>
<proteinExistence type="predicted"/>
<organism evidence="3 4">
    <name type="scientific">Xyrichtys novacula</name>
    <name type="common">Pearly razorfish</name>
    <name type="synonym">Hemipteronotus novacula</name>
    <dbReference type="NCBI Taxonomy" id="13765"/>
    <lineage>
        <taxon>Eukaryota</taxon>
        <taxon>Metazoa</taxon>
        <taxon>Chordata</taxon>
        <taxon>Craniata</taxon>
        <taxon>Vertebrata</taxon>
        <taxon>Euteleostomi</taxon>
        <taxon>Actinopterygii</taxon>
        <taxon>Neopterygii</taxon>
        <taxon>Teleostei</taxon>
        <taxon>Neoteleostei</taxon>
        <taxon>Acanthomorphata</taxon>
        <taxon>Eupercaria</taxon>
        <taxon>Labriformes</taxon>
        <taxon>Labridae</taxon>
        <taxon>Xyrichtys</taxon>
    </lineage>
</organism>
<dbReference type="EMBL" id="OY660882">
    <property type="protein sequence ID" value="CAJ1080671.1"/>
    <property type="molecule type" value="Genomic_DNA"/>
</dbReference>
<feature type="region of interest" description="Disordered" evidence="2">
    <location>
        <begin position="184"/>
        <end position="206"/>
    </location>
</feature>